<reference evidence="4 5" key="1">
    <citation type="journal article" date="2011" name="Stand. Genomic Sci.">
        <title>Complete genome sequence of Syntrophobotulus glycolicus type strain (FlGlyR).</title>
        <authorList>
            <person name="Han C."/>
            <person name="Mwirichia R."/>
            <person name="Chertkov O."/>
            <person name="Held B."/>
            <person name="Lapidus A."/>
            <person name="Nolan M."/>
            <person name="Lucas S."/>
            <person name="Hammon N."/>
            <person name="Deshpande S."/>
            <person name="Cheng J.F."/>
            <person name="Tapia R."/>
            <person name="Goodwin L."/>
            <person name="Pitluck S."/>
            <person name="Huntemann M."/>
            <person name="Liolios K."/>
            <person name="Ivanova N."/>
            <person name="Pagani I."/>
            <person name="Mavromatis K."/>
            <person name="Ovchinikova G."/>
            <person name="Pati A."/>
            <person name="Chen A."/>
            <person name="Palaniappan K."/>
            <person name="Land M."/>
            <person name="Hauser L."/>
            <person name="Brambilla E.M."/>
            <person name="Rohde M."/>
            <person name="Spring S."/>
            <person name="Sikorski J."/>
            <person name="Goker M."/>
            <person name="Woyke T."/>
            <person name="Bristow J."/>
            <person name="Eisen J.A."/>
            <person name="Markowitz V."/>
            <person name="Hugenholtz P."/>
            <person name="Kyrpides N.C."/>
            <person name="Klenk H.P."/>
            <person name="Detter J.C."/>
        </authorList>
    </citation>
    <scope>NUCLEOTIDE SEQUENCE [LARGE SCALE GENOMIC DNA]</scope>
    <source>
        <strain evidence="5">DSM 8271 / FlGlyR</strain>
    </source>
</reference>
<dbReference type="Gene3D" id="1.10.3210.10">
    <property type="entry name" value="Hypothetical protein af1432"/>
    <property type="match status" value="1"/>
</dbReference>
<keyword evidence="5" id="KW-1185">Reference proteome</keyword>
<keyword evidence="2" id="KW-0812">Transmembrane</keyword>
<feature type="transmembrane region" description="Helical" evidence="2">
    <location>
        <begin position="26"/>
        <end position="46"/>
    </location>
</feature>
<evidence type="ECO:0000313" key="4">
    <source>
        <dbReference type="EMBL" id="ADY56710.1"/>
    </source>
</evidence>
<feature type="region of interest" description="Disordered" evidence="1">
    <location>
        <begin position="715"/>
        <end position="780"/>
    </location>
</feature>
<dbReference type="EMBL" id="CP002547">
    <property type="protein sequence ID" value="ADY56710.1"/>
    <property type="molecule type" value="Genomic_DNA"/>
</dbReference>
<dbReference type="NCBIfam" id="TIGR00277">
    <property type="entry name" value="HDIG"/>
    <property type="match status" value="1"/>
</dbReference>
<keyword evidence="2" id="KW-1133">Transmembrane helix</keyword>
<dbReference type="PROSITE" id="PS51831">
    <property type="entry name" value="HD"/>
    <property type="match status" value="1"/>
</dbReference>
<feature type="transmembrane region" description="Helical" evidence="2">
    <location>
        <begin position="418"/>
        <end position="437"/>
    </location>
</feature>
<dbReference type="Proteomes" id="UP000007488">
    <property type="component" value="Chromosome"/>
</dbReference>
<dbReference type="SMART" id="SM00471">
    <property type="entry name" value="HDc"/>
    <property type="match status" value="1"/>
</dbReference>
<dbReference type="KEGG" id="sgy:Sgly_2425"/>
<sequence length="780" mass="86074">MKINTLLSNKLRNDLKDRTKILKSKVLVFIVFFVFFTAIISSGLFGNKLNVVLEEPSPQSFSAPYTREIEDLTKYMKEQEAAAKAVNPVYEVNRTYTASVEADLIAMFSSLKEEASSQRDASEKAAKLKKNVPFSALQEGTILSILALSPAEVENAQQIAKDVIIGFSEDLNTGAKVQNEVPDLRGYIKTEINKKDISREMKTLLQTFTDVKIISPTLAIDETETKELREEARASVKPEVRTYRANEKIVGAGEIVDERIFEVLRTYELIQVKSPWKPALGIAVQVLLGMLVLILFGMHFKREFFDQWKRFMLIGISMLLVLILGKAFLAINLGNADLNTLTATLIPAAWVTMTLTILIGTEVAVVVSIILGIFVGIMADPSSYASAGTLAGLIALVGGLIGSLSVAHLGQRSDLAKAGIFVMLANAALISGVSLVLGLSWQYWLIGCILSFCNGLLSMVLTIGTLPWFESGFNITSAVRLLELSNPNAPLLKQLLIEAPGTYHHSVLVGNLAETAAEDINADPVIVRVGALYHDIGKLKRPYFFIENQFAKDNPHDKIAPTLSALIVIAHVKDGLEMAREHKLPQSIQDIIAQHHGDSYTQFFYHKALEENPDVPEEAFRYDGVRPQSKEAALVLLADNVEAAVRSHKNNTPGRIEGLVRKIIKEKLDEGLLDLCDLTFKDLDKIAIAFVKVLSGIFHSRVEYPELSPSKARLIEGNRDKGKEADKEKTETETEVKAEARAETDPQKEREDTDRKTEKANAVEEKPENEKAGEEGKHGA</sequence>
<evidence type="ECO:0000259" key="3">
    <source>
        <dbReference type="PROSITE" id="PS51831"/>
    </source>
</evidence>
<dbReference type="InterPro" id="IPR006674">
    <property type="entry name" value="HD_domain"/>
</dbReference>
<dbReference type="Pfam" id="PF07697">
    <property type="entry name" value="7TMR-HDED"/>
    <property type="match status" value="1"/>
</dbReference>
<reference evidence="5" key="2">
    <citation type="submission" date="2011-02" db="EMBL/GenBank/DDBJ databases">
        <title>The complete genome of Syntrophobotulus glycolicus DSM 8271.</title>
        <authorList>
            <person name="Lucas S."/>
            <person name="Copeland A."/>
            <person name="Lapidus A."/>
            <person name="Bruce D."/>
            <person name="Goodwin L."/>
            <person name="Pitluck S."/>
            <person name="Kyrpides N."/>
            <person name="Mavromatis K."/>
            <person name="Pagani I."/>
            <person name="Ivanova N."/>
            <person name="Mikhailova N."/>
            <person name="Chertkov O."/>
            <person name="Held B."/>
            <person name="Detter J.C."/>
            <person name="Tapia R."/>
            <person name="Han C."/>
            <person name="Land M."/>
            <person name="Hauser L."/>
            <person name="Markowitz V."/>
            <person name="Cheng J.-F."/>
            <person name="Hugenholtz P."/>
            <person name="Woyke T."/>
            <person name="Wu D."/>
            <person name="Spring S."/>
            <person name="Schroeder M."/>
            <person name="Brambilla E."/>
            <person name="Klenk H.-P."/>
            <person name="Eisen J.A."/>
        </authorList>
    </citation>
    <scope>NUCLEOTIDE SEQUENCE [LARGE SCALE GENOMIC DNA]</scope>
    <source>
        <strain evidence="5">DSM 8271 / FlGlyR</strain>
    </source>
</reference>
<dbReference type="InterPro" id="IPR052722">
    <property type="entry name" value="PgpH_phosphodiesterase"/>
</dbReference>
<evidence type="ECO:0000313" key="5">
    <source>
        <dbReference type="Proteomes" id="UP000007488"/>
    </source>
</evidence>
<dbReference type="InterPro" id="IPR011624">
    <property type="entry name" value="Metal-dep_PHydrolase_7TM_extra"/>
</dbReference>
<proteinExistence type="predicted"/>
<feature type="transmembrane region" description="Helical" evidence="2">
    <location>
        <begin position="444"/>
        <end position="469"/>
    </location>
</feature>
<keyword evidence="2" id="KW-0472">Membrane</keyword>
<dbReference type="PANTHER" id="PTHR36442">
    <property type="entry name" value="CYCLIC-DI-AMP PHOSPHODIESTERASE PGPH"/>
    <property type="match status" value="1"/>
</dbReference>
<dbReference type="InterPro" id="IPR006675">
    <property type="entry name" value="HDIG_dom"/>
</dbReference>
<dbReference type="PANTHER" id="PTHR36442:SF1">
    <property type="entry name" value="CYCLIC-DI-AMP PHOSPHODIESTERASE PGPH"/>
    <property type="match status" value="1"/>
</dbReference>
<evidence type="ECO:0000256" key="1">
    <source>
        <dbReference type="SAM" id="MobiDB-lite"/>
    </source>
</evidence>
<dbReference type="InterPro" id="IPR011621">
    <property type="entry name" value="Metal-dep_PHydrolase_7TM_intra"/>
</dbReference>
<gene>
    <name evidence="4" type="ordered locus">Sgly_2425</name>
</gene>
<name>F0SVD7_SYNGF</name>
<dbReference type="eggNOG" id="COG1480">
    <property type="taxonomic scope" value="Bacteria"/>
</dbReference>
<dbReference type="STRING" id="645991.Sgly_2425"/>
<dbReference type="HOGENOM" id="CLU_015767_1_2_9"/>
<organism evidence="4 5">
    <name type="scientific">Syntrophobotulus glycolicus (strain DSM 8271 / FlGlyR)</name>
    <dbReference type="NCBI Taxonomy" id="645991"/>
    <lineage>
        <taxon>Bacteria</taxon>
        <taxon>Bacillati</taxon>
        <taxon>Bacillota</taxon>
        <taxon>Clostridia</taxon>
        <taxon>Eubacteriales</taxon>
        <taxon>Desulfitobacteriaceae</taxon>
        <taxon>Syntrophobotulus</taxon>
    </lineage>
</organism>
<dbReference type="CDD" id="cd00077">
    <property type="entry name" value="HDc"/>
    <property type="match status" value="1"/>
</dbReference>
<feature type="domain" description="HD" evidence="3">
    <location>
        <begin position="502"/>
        <end position="644"/>
    </location>
</feature>
<dbReference type="Pfam" id="PF01966">
    <property type="entry name" value="HD"/>
    <property type="match status" value="1"/>
</dbReference>
<feature type="transmembrane region" description="Helical" evidence="2">
    <location>
        <begin position="279"/>
        <end position="299"/>
    </location>
</feature>
<dbReference type="SUPFAM" id="SSF109604">
    <property type="entry name" value="HD-domain/PDEase-like"/>
    <property type="match status" value="1"/>
</dbReference>
<protein>
    <submittedName>
        <fullName evidence="4">Metal dependent phosphohydrolase</fullName>
    </submittedName>
</protein>
<accession>F0SVD7</accession>
<dbReference type="RefSeq" id="WP_013625575.1">
    <property type="nucleotide sequence ID" value="NC_015172.1"/>
</dbReference>
<dbReference type="Pfam" id="PF07698">
    <property type="entry name" value="7TM-7TMR_HD"/>
    <property type="match status" value="1"/>
</dbReference>
<feature type="transmembrane region" description="Helical" evidence="2">
    <location>
        <begin position="384"/>
        <end position="406"/>
    </location>
</feature>
<evidence type="ECO:0000256" key="2">
    <source>
        <dbReference type="SAM" id="Phobius"/>
    </source>
</evidence>
<dbReference type="InterPro" id="IPR003607">
    <property type="entry name" value="HD/PDEase_dom"/>
</dbReference>
<feature type="transmembrane region" description="Helical" evidence="2">
    <location>
        <begin position="311"/>
        <end position="331"/>
    </location>
</feature>
<feature type="transmembrane region" description="Helical" evidence="2">
    <location>
        <begin position="351"/>
        <end position="377"/>
    </location>
</feature>
<dbReference type="AlphaFoldDB" id="F0SVD7"/>